<organism evidence="10">
    <name type="scientific">Telmatobacter sp. DSM 110680</name>
    <dbReference type="NCBI Taxonomy" id="3036704"/>
    <lineage>
        <taxon>Bacteria</taxon>
        <taxon>Pseudomonadati</taxon>
        <taxon>Acidobacteriota</taxon>
        <taxon>Terriglobia</taxon>
        <taxon>Terriglobales</taxon>
        <taxon>Acidobacteriaceae</taxon>
        <taxon>Telmatobacter</taxon>
    </lineage>
</organism>
<dbReference type="PROSITE" id="PS50850">
    <property type="entry name" value="MFS"/>
    <property type="match status" value="1"/>
</dbReference>
<evidence type="ECO:0000256" key="1">
    <source>
        <dbReference type="ARBA" id="ARBA00004141"/>
    </source>
</evidence>
<feature type="transmembrane region" description="Helical" evidence="8">
    <location>
        <begin position="407"/>
        <end position="425"/>
    </location>
</feature>
<evidence type="ECO:0000313" key="10">
    <source>
        <dbReference type="EMBL" id="XBH19421.1"/>
    </source>
</evidence>
<dbReference type="RefSeq" id="WP_348264638.1">
    <property type="nucleotide sequence ID" value="NZ_CP121196.1"/>
</dbReference>
<evidence type="ECO:0000256" key="2">
    <source>
        <dbReference type="ARBA" id="ARBA00010992"/>
    </source>
</evidence>
<dbReference type="InterPro" id="IPR005828">
    <property type="entry name" value="MFS_sugar_transport-like"/>
</dbReference>
<dbReference type="InterPro" id="IPR005829">
    <property type="entry name" value="Sugar_transporter_CS"/>
</dbReference>
<dbReference type="InterPro" id="IPR036259">
    <property type="entry name" value="MFS_trans_sf"/>
</dbReference>
<evidence type="ECO:0000256" key="4">
    <source>
        <dbReference type="ARBA" id="ARBA00022692"/>
    </source>
</evidence>
<gene>
    <name evidence="10" type="ORF">P8935_08895</name>
</gene>
<dbReference type="NCBIfam" id="TIGR00879">
    <property type="entry name" value="SP"/>
    <property type="match status" value="1"/>
</dbReference>
<sequence>MRPNLNLMKATLTGALGGLLFGFDTVVISGIIDSVVKLYGLSDYGKGWTVAIALIGTVVGSFSAGVVGHKLGSRETLRLTAVLYIVSALGSALAWNWPSLMIFRFIGGLGIGASSVLGPVYIAELAPAKWRGRLVGAFQFNVVFGILVAYTSNYLIRLLHLGATEWRWQVGVAAVPALGFLILLFGIPRSPRWSASRDRIDEALEVLKLMGEPEPEAELADIRKALAEEHATAHEPVFRWKYRYPLFLAITIGAFNQLAGINAILYYLNDIFQAAGFSQLSGDQQAIAIGFTNLIFTMIGMSMIDRAGRKTLLLIGAAGTASCLAGVAWIYRSNAHQGMLVWLLIGYIAFFAMSQGAVIWVYIGEVFPNAVRSKGQGVGNASHWTMNTIIALSFPWVASHLGQSVPFVFFSVMTVVQFLTVLFTYPETKGQTLEALQRKLVVAD</sequence>
<keyword evidence="4 8" id="KW-0812">Transmembrane</keyword>
<dbReference type="GO" id="GO:0022857">
    <property type="term" value="F:transmembrane transporter activity"/>
    <property type="evidence" value="ECO:0007669"/>
    <property type="project" value="InterPro"/>
</dbReference>
<dbReference type="Gene3D" id="1.20.1250.20">
    <property type="entry name" value="MFS general substrate transporter like domains"/>
    <property type="match status" value="1"/>
</dbReference>
<comment type="subcellular location">
    <subcellularLocation>
        <location evidence="1">Membrane</location>
        <topology evidence="1">Multi-pass membrane protein</topology>
    </subcellularLocation>
</comment>
<dbReference type="AlphaFoldDB" id="A0AAU7DPT2"/>
<dbReference type="InterPro" id="IPR050814">
    <property type="entry name" value="Myo-inositol_Transporter"/>
</dbReference>
<evidence type="ECO:0000256" key="3">
    <source>
        <dbReference type="ARBA" id="ARBA00022448"/>
    </source>
</evidence>
<feature type="transmembrane region" description="Helical" evidence="8">
    <location>
        <begin position="168"/>
        <end position="187"/>
    </location>
</feature>
<keyword evidence="3 7" id="KW-0813">Transport</keyword>
<feature type="transmembrane region" description="Helical" evidence="8">
    <location>
        <begin position="384"/>
        <end position="401"/>
    </location>
</feature>
<feature type="transmembrane region" description="Helical" evidence="8">
    <location>
        <begin position="343"/>
        <end position="363"/>
    </location>
</feature>
<dbReference type="PROSITE" id="PS00217">
    <property type="entry name" value="SUGAR_TRANSPORT_2"/>
    <property type="match status" value="1"/>
</dbReference>
<reference evidence="10" key="1">
    <citation type="submission" date="2023-03" db="EMBL/GenBank/DDBJ databases">
        <title>Edaphobacter sp.</title>
        <authorList>
            <person name="Huber K.J."/>
            <person name="Papendorf J."/>
            <person name="Pilke C."/>
            <person name="Bunk B."/>
            <person name="Sproeer C."/>
            <person name="Pester M."/>
        </authorList>
    </citation>
    <scope>NUCLEOTIDE SEQUENCE</scope>
    <source>
        <strain evidence="10">DSM 110680</strain>
    </source>
</reference>
<dbReference type="SUPFAM" id="SSF103473">
    <property type="entry name" value="MFS general substrate transporter"/>
    <property type="match status" value="1"/>
</dbReference>
<evidence type="ECO:0000256" key="6">
    <source>
        <dbReference type="ARBA" id="ARBA00023136"/>
    </source>
</evidence>
<evidence type="ECO:0000256" key="5">
    <source>
        <dbReference type="ARBA" id="ARBA00022989"/>
    </source>
</evidence>
<accession>A0AAU7DPT2</accession>
<feature type="transmembrane region" description="Helical" evidence="8">
    <location>
        <begin position="79"/>
        <end position="95"/>
    </location>
</feature>
<dbReference type="InterPro" id="IPR020846">
    <property type="entry name" value="MFS_dom"/>
</dbReference>
<dbReference type="PANTHER" id="PTHR48020">
    <property type="entry name" value="PROTON MYO-INOSITOL COTRANSPORTER"/>
    <property type="match status" value="1"/>
</dbReference>
<protein>
    <submittedName>
        <fullName evidence="10">Sugar porter family MFS transporter</fullName>
    </submittedName>
</protein>
<dbReference type="PRINTS" id="PR00171">
    <property type="entry name" value="SUGRTRNSPORT"/>
</dbReference>
<dbReference type="InterPro" id="IPR003663">
    <property type="entry name" value="Sugar/inositol_transpt"/>
</dbReference>
<dbReference type="EMBL" id="CP121196">
    <property type="protein sequence ID" value="XBH19421.1"/>
    <property type="molecule type" value="Genomic_DNA"/>
</dbReference>
<feature type="transmembrane region" description="Helical" evidence="8">
    <location>
        <begin position="101"/>
        <end position="122"/>
    </location>
</feature>
<dbReference type="PANTHER" id="PTHR48020:SF12">
    <property type="entry name" value="PROTON MYO-INOSITOL COTRANSPORTER"/>
    <property type="match status" value="1"/>
</dbReference>
<feature type="transmembrane region" description="Helical" evidence="8">
    <location>
        <begin position="134"/>
        <end position="156"/>
    </location>
</feature>
<feature type="transmembrane region" description="Helical" evidence="8">
    <location>
        <begin position="48"/>
        <end position="67"/>
    </location>
</feature>
<feature type="domain" description="Major facilitator superfamily (MFS) profile" evidence="9">
    <location>
        <begin position="10"/>
        <end position="429"/>
    </location>
</feature>
<evidence type="ECO:0000259" key="9">
    <source>
        <dbReference type="PROSITE" id="PS50850"/>
    </source>
</evidence>
<feature type="transmembrane region" description="Helical" evidence="8">
    <location>
        <begin position="246"/>
        <end position="266"/>
    </location>
</feature>
<evidence type="ECO:0000256" key="7">
    <source>
        <dbReference type="RuleBase" id="RU003346"/>
    </source>
</evidence>
<dbReference type="Pfam" id="PF00083">
    <property type="entry name" value="Sugar_tr"/>
    <property type="match status" value="1"/>
</dbReference>
<feature type="transmembrane region" description="Helical" evidence="8">
    <location>
        <begin position="286"/>
        <end position="304"/>
    </location>
</feature>
<keyword evidence="5 8" id="KW-1133">Transmembrane helix</keyword>
<feature type="transmembrane region" description="Helical" evidence="8">
    <location>
        <begin position="311"/>
        <end position="331"/>
    </location>
</feature>
<evidence type="ECO:0000256" key="8">
    <source>
        <dbReference type="SAM" id="Phobius"/>
    </source>
</evidence>
<keyword evidence="6 8" id="KW-0472">Membrane</keyword>
<comment type="similarity">
    <text evidence="2 7">Belongs to the major facilitator superfamily. Sugar transporter (TC 2.A.1.1) family.</text>
</comment>
<dbReference type="GO" id="GO:0016020">
    <property type="term" value="C:membrane"/>
    <property type="evidence" value="ECO:0007669"/>
    <property type="project" value="UniProtKB-SubCell"/>
</dbReference>
<proteinExistence type="inferred from homology"/>
<name>A0AAU7DPT2_9BACT</name>